<dbReference type="PANTHER" id="PTHR30136">
    <property type="entry name" value="HELIX-TURN-HELIX TRANSCRIPTIONAL REGULATOR, ICLR FAMILY"/>
    <property type="match status" value="1"/>
</dbReference>
<evidence type="ECO:0000256" key="2">
    <source>
        <dbReference type="ARBA" id="ARBA00023125"/>
    </source>
</evidence>
<organism evidence="6 7">
    <name type="scientific">Arthrobacter sulfonylureivorans</name>
    <dbReference type="NCBI Taxonomy" id="2486855"/>
    <lineage>
        <taxon>Bacteria</taxon>
        <taxon>Bacillati</taxon>
        <taxon>Actinomycetota</taxon>
        <taxon>Actinomycetes</taxon>
        <taxon>Micrococcales</taxon>
        <taxon>Micrococcaceae</taxon>
        <taxon>Arthrobacter</taxon>
    </lineage>
</organism>
<sequence>MARSSGGRSAISRAVEVLEAFDPSSNELTLTQIAARTGLPMATAHGIVTELIGLGLLERRGRDVILGVRLWELAVRAPGVVGLREIALPHLERVRDRLKQHAQLGILQGGEILYLERLSAPESVVNWTKVGGRIPWYATSSGLVLVADAPPERQDEVLGLPRPRFSVEPHPSSADLRPVLAKVRREGHAVTRGYIHPDATAVAVPIKGPYGHAVASIAVVVPTEGFRAAPVLEVLAPAAHAVSADLKQNYLG</sequence>
<dbReference type="Pfam" id="PF09339">
    <property type="entry name" value="HTH_IclR"/>
    <property type="match status" value="1"/>
</dbReference>
<proteinExistence type="predicted"/>
<dbReference type="Gene3D" id="1.10.10.10">
    <property type="entry name" value="Winged helix-like DNA-binding domain superfamily/Winged helix DNA-binding domain"/>
    <property type="match status" value="1"/>
</dbReference>
<evidence type="ECO:0000256" key="1">
    <source>
        <dbReference type="ARBA" id="ARBA00023015"/>
    </source>
</evidence>
<dbReference type="PROSITE" id="PS51077">
    <property type="entry name" value="HTH_ICLR"/>
    <property type="match status" value="1"/>
</dbReference>
<evidence type="ECO:0000256" key="3">
    <source>
        <dbReference type="ARBA" id="ARBA00023163"/>
    </source>
</evidence>
<name>A0ABY3W6H3_9MICC</name>
<feature type="domain" description="HTH iclR-type" evidence="4">
    <location>
        <begin position="8"/>
        <end position="68"/>
    </location>
</feature>
<reference evidence="6 7" key="1">
    <citation type="submission" date="2022-03" db="EMBL/GenBank/DDBJ databases">
        <title>Isotopic signatures of nitrous oxide derived from detoxification processes.</title>
        <authorList>
            <person name="Behrendt U."/>
            <person name="Buchen C."/>
            <person name="Well R."/>
            <person name="Ulrich A."/>
            <person name="Rohe L."/>
            <person name="Kolb S."/>
            <person name="Schloter M."/>
            <person name="Horn M.A."/>
            <person name="Augustin J."/>
        </authorList>
    </citation>
    <scope>NUCLEOTIDE SEQUENCE [LARGE SCALE GENOMIC DNA]</scope>
    <source>
        <strain evidence="6 7">S4-C24</strain>
    </source>
</reference>
<dbReference type="Proteomes" id="UP000829069">
    <property type="component" value="Chromosome"/>
</dbReference>
<dbReference type="SMART" id="SM00346">
    <property type="entry name" value="HTH_ICLR"/>
    <property type="match status" value="1"/>
</dbReference>
<dbReference type="SUPFAM" id="SSF46785">
    <property type="entry name" value="Winged helix' DNA-binding domain"/>
    <property type="match status" value="1"/>
</dbReference>
<dbReference type="InterPro" id="IPR005471">
    <property type="entry name" value="Tscrpt_reg_IclR_N"/>
</dbReference>
<evidence type="ECO:0000313" key="7">
    <source>
        <dbReference type="Proteomes" id="UP000829069"/>
    </source>
</evidence>
<evidence type="ECO:0000259" key="5">
    <source>
        <dbReference type="PROSITE" id="PS51078"/>
    </source>
</evidence>
<dbReference type="Gene3D" id="3.30.450.40">
    <property type="match status" value="1"/>
</dbReference>
<dbReference type="PANTHER" id="PTHR30136:SF24">
    <property type="entry name" value="HTH-TYPE TRANSCRIPTIONAL REPRESSOR ALLR"/>
    <property type="match status" value="1"/>
</dbReference>
<evidence type="ECO:0000313" key="6">
    <source>
        <dbReference type="EMBL" id="UNK45591.1"/>
    </source>
</evidence>
<accession>A0ABY3W6H3</accession>
<feature type="domain" description="IclR-ED" evidence="5">
    <location>
        <begin position="69"/>
        <end position="252"/>
    </location>
</feature>
<dbReference type="RefSeq" id="WP_127515025.1">
    <property type="nucleotide sequence ID" value="NZ_CP093326.1"/>
</dbReference>
<protein>
    <submittedName>
        <fullName evidence="6">IclR family transcriptional regulator</fullName>
    </submittedName>
</protein>
<dbReference type="InterPro" id="IPR014757">
    <property type="entry name" value="Tscrpt_reg_IclR_C"/>
</dbReference>
<keyword evidence="2" id="KW-0238">DNA-binding</keyword>
<dbReference type="InterPro" id="IPR036390">
    <property type="entry name" value="WH_DNA-bd_sf"/>
</dbReference>
<gene>
    <name evidence="6" type="ORF">MNQ99_17000</name>
</gene>
<evidence type="ECO:0000259" key="4">
    <source>
        <dbReference type="PROSITE" id="PS51077"/>
    </source>
</evidence>
<dbReference type="InterPro" id="IPR029016">
    <property type="entry name" value="GAF-like_dom_sf"/>
</dbReference>
<dbReference type="Pfam" id="PF01614">
    <property type="entry name" value="IclR_C"/>
    <property type="match status" value="1"/>
</dbReference>
<keyword evidence="7" id="KW-1185">Reference proteome</keyword>
<dbReference type="SUPFAM" id="SSF55781">
    <property type="entry name" value="GAF domain-like"/>
    <property type="match status" value="1"/>
</dbReference>
<dbReference type="InterPro" id="IPR036388">
    <property type="entry name" value="WH-like_DNA-bd_sf"/>
</dbReference>
<dbReference type="PROSITE" id="PS51078">
    <property type="entry name" value="ICLR_ED"/>
    <property type="match status" value="1"/>
</dbReference>
<keyword evidence="3" id="KW-0804">Transcription</keyword>
<dbReference type="EMBL" id="CP093326">
    <property type="protein sequence ID" value="UNK45591.1"/>
    <property type="molecule type" value="Genomic_DNA"/>
</dbReference>
<dbReference type="InterPro" id="IPR050707">
    <property type="entry name" value="HTH_MetabolicPath_Reg"/>
</dbReference>
<keyword evidence="1" id="KW-0805">Transcription regulation</keyword>